<name>A0A1E8PKD3_9BURK</name>
<comment type="caution">
    <text evidence="8">The sequence shown here is derived from an EMBL/GenBank/DDBJ whole genome shotgun (WGS) entry which is preliminary data.</text>
</comment>
<dbReference type="NCBIfam" id="NF008594">
    <property type="entry name" value="PRK11561.1"/>
    <property type="match status" value="1"/>
</dbReference>
<evidence type="ECO:0000313" key="9">
    <source>
        <dbReference type="Proteomes" id="UP000092634"/>
    </source>
</evidence>
<sequence length="560" mass="60407">MNAFDTHEVFNQATPFENVNLFACDPALIEALRREGGGAALQELDALGAKLGCAETYALARLANIHVPELQQFDRAGRRNDEVQFHPAWHALMAILVGAGAHASPWTSPGPGAQVARAAAYILIGQVENGTQCPVTMTYASVPALRQALDLPHIAARWLPKILSRQYDPRSLPVEHKRGALVGMGMTEKQGGSDVRSNTTRAVPVPPAEAQALFGDEASGAWRIVGHKWFFSAPQCDAHLILAQALEGGLSCFFLPRYLPDGSRNAIRVQRLKDKLGNRSNASAEVEFANAYGWLLGQPGRGIATILDMASHTRLDCILGSTGIMRAALSQALHHARQRAVFGKPLVEQPLMQNVLADLALESEAATAFALRLARCFDEKDDPQQAMLARVLTPAGKYWICKRGPAFGFEAMEVLGGTGYVEDAPLARLYRELPVNSIWEGSGNVMCLDVLRAFGKSPAARDALAGELALAGDADAAFTEYRRRLLADLEGAQMDEFGARRLSERIVLAVQAGLLLRHAPPFISQVFLQSRLVQAPGGAYGRLPAGADCAAILARALREC</sequence>
<dbReference type="Gene3D" id="2.40.110.20">
    <property type="match status" value="1"/>
</dbReference>
<dbReference type="InterPro" id="IPR009100">
    <property type="entry name" value="AcylCoA_DH/oxidase_NM_dom_sf"/>
</dbReference>
<evidence type="ECO:0000313" key="8">
    <source>
        <dbReference type="EMBL" id="OFJ46772.1"/>
    </source>
</evidence>
<keyword evidence="3" id="KW-0285">Flavoprotein</keyword>
<dbReference type="InterPro" id="IPR052904">
    <property type="entry name" value="Acyl-CoA_dehydrogenase-like"/>
</dbReference>
<dbReference type="InterPro" id="IPR006091">
    <property type="entry name" value="Acyl-CoA_Oxase/DH_mid-dom"/>
</dbReference>
<comment type="cofactor">
    <cofactor evidence="1">
        <name>FAD</name>
        <dbReference type="ChEBI" id="CHEBI:57692"/>
    </cofactor>
</comment>
<dbReference type="PROSITE" id="PS00073">
    <property type="entry name" value="ACYL_COA_DH_2"/>
    <property type="match status" value="1"/>
</dbReference>
<feature type="domain" description="Adaptive response protein AidB N-terminal" evidence="7">
    <location>
        <begin position="11"/>
        <end position="169"/>
    </location>
</feature>
<protein>
    <submittedName>
        <fullName evidence="8">DNA alkylation response protein</fullName>
    </submittedName>
</protein>
<dbReference type="GO" id="GO:0003995">
    <property type="term" value="F:acyl-CoA dehydrogenase activity"/>
    <property type="evidence" value="ECO:0007669"/>
    <property type="project" value="InterPro"/>
</dbReference>
<evidence type="ECO:0000256" key="4">
    <source>
        <dbReference type="ARBA" id="ARBA00022827"/>
    </source>
</evidence>
<evidence type="ECO:0000259" key="7">
    <source>
        <dbReference type="Pfam" id="PF18158"/>
    </source>
</evidence>
<evidence type="ECO:0000256" key="1">
    <source>
        <dbReference type="ARBA" id="ARBA00001974"/>
    </source>
</evidence>
<dbReference type="Proteomes" id="UP000092634">
    <property type="component" value="Unassembled WGS sequence"/>
</dbReference>
<proteinExistence type="inferred from homology"/>
<evidence type="ECO:0000259" key="5">
    <source>
        <dbReference type="Pfam" id="PF00441"/>
    </source>
</evidence>
<organism evidence="8 9">
    <name type="scientific">Janthinobacterium lividum</name>
    <dbReference type="NCBI Taxonomy" id="29581"/>
    <lineage>
        <taxon>Bacteria</taxon>
        <taxon>Pseudomonadati</taxon>
        <taxon>Pseudomonadota</taxon>
        <taxon>Betaproteobacteria</taxon>
        <taxon>Burkholderiales</taxon>
        <taxon>Oxalobacteraceae</taxon>
        <taxon>Janthinobacterium</taxon>
    </lineage>
</organism>
<feature type="domain" description="Acyl-CoA dehydrogenase/oxidase C-terminal" evidence="5">
    <location>
        <begin position="300"/>
        <end position="453"/>
    </location>
</feature>
<accession>A0A1E8PKD3</accession>
<comment type="similarity">
    <text evidence="2">Belongs to the acyl-CoA dehydrogenase family.</text>
</comment>
<dbReference type="InterPro" id="IPR006089">
    <property type="entry name" value="Acyl-CoA_DH_CS"/>
</dbReference>
<dbReference type="Gene3D" id="1.20.140.10">
    <property type="entry name" value="Butyryl-CoA Dehydrogenase, subunit A, domain 3"/>
    <property type="match status" value="1"/>
</dbReference>
<dbReference type="SUPFAM" id="SSF56645">
    <property type="entry name" value="Acyl-CoA dehydrogenase NM domain-like"/>
    <property type="match status" value="1"/>
</dbReference>
<dbReference type="InterPro" id="IPR041504">
    <property type="entry name" value="AidB_N"/>
</dbReference>
<dbReference type="AlphaFoldDB" id="A0A1E8PKD3"/>
<dbReference type="InterPro" id="IPR036250">
    <property type="entry name" value="AcylCo_DH-like_C"/>
</dbReference>
<feature type="domain" description="Acyl-CoA oxidase/dehydrogenase middle" evidence="6">
    <location>
        <begin position="184"/>
        <end position="290"/>
    </location>
</feature>
<evidence type="ECO:0000259" key="6">
    <source>
        <dbReference type="Pfam" id="PF02770"/>
    </source>
</evidence>
<dbReference type="Pfam" id="PF18158">
    <property type="entry name" value="AidB_N"/>
    <property type="match status" value="1"/>
</dbReference>
<dbReference type="Pfam" id="PF00441">
    <property type="entry name" value="Acyl-CoA_dh_1"/>
    <property type="match status" value="1"/>
</dbReference>
<keyword evidence="4" id="KW-0274">FAD</keyword>
<gene>
    <name evidence="8" type="ORF">BA896_019290</name>
</gene>
<dbReference type="SUPFAM" id="SSF47203">
    <property type="entry name" value="Acyl-CoA dehydrogenase C-terminal domain-like"/>
    <property type="match status" value="1"/>
</dbReference>
<reference evidence="8 9" key="1">
    <citation type="submission" date="2016-10" db="EMBL/GenBank/DDBJ databases">
        <title>Updated version of Genome Assembly of Janthinobacterium lividum ERGS5:01.</title>
        <authorList>
            <person name="Kumar R."/>
            <person name="Acharya V."/>
            <person name="Singh D."/>
        </authorList>
    </citation>
    <scope>NUCLEOTIDE SEQUENCE [LARGE SCALE GENOMIC DNA]</scope>
    <source>
        <strain evidence="8 9">ERGS5:01</strain>
    </source>
</reference>
<dbReference type="PANTHER" id="PTHR42707:SF3">
    <property type="entry name" value="ACYL-COA DEHYDROGENASE AIDB-RELATED"/>
    <property type="match status" value="1"/>
</dbReference>
<dbReference type="EMBL" id="MAQB02000010">
    <property type="protein sequence ID" value="OFJ46772.1"/>
    <property type="molecule type" value="Genomic_DNA"/>
</dbReference>
<evidence type="ECO:0000256" key="3">
    <source>
        <dbReference type="ARBA" id="ARBA00022630"/>
    </source>
</evidence>
<dbReference type="InterPro" id="IPR009075">
    <property type="entry name" value="AcylCo_DH/oxidase_C"/>
</dbReference>
<dbReference type="Gene3D" id="6.10.250.600">
    <property type="match status" value="1"/>
</dbReference>
<dbReference type="PANTHER" id="PTHR42707">
    <property type="entry name" value="ACYL-COA DEHYDROGENASE"/>
    <property type="match status" value="1"/>
</dbReference>
<dbReference type="Pfam" id="PF02770">
    <property type="entry name" value="Acyl-CoA_dh_M"/>
    <property type="match status" value="1"/>
</dbReference>
<evidence type="ECO:0000256" key="2">
    <source>
        <dbReference type="ARBA" id="ARBA00009347"/>
    </source>
</evidence>